<reference evidence="8" key="1">
    <citation type="submission" date="2021-02" db="EMBL/GenBank/DDBJ databases">
        <title>Skermanella TT6 skin isolate.</title>
        <authorList>
            <person name="Lee K."/>
            <person name="Ganzorig M."/>
        </authorList>
    </citation>
    <scope>NUCLEOTIDE SEQUENCE</scope>
    <source>
        <strain evidence="8">TT6</strain>
    </source>
</reference>
<dbReference type="InterPro" id="IPR005498">
    <property type="entry name" value="T4SS_VirB10/TraB/TrbI"/>
</dbReference>
<keyword evidence="9" id="KW-1185">Reference proteome</keyword>
<dbReference type="InterPro" id="IPR042217">
    <property type="entry name" value="T4SS_VirB10/TrbI"/>
</dbReference>
<evidence type="ECO:0000256" key="3">
    <source>
        <dbReference type="ARBA" id="ARBA00022692"/>
    </source>
</evidence>
<organism evidence="8 9">
    <name type="scientific">Skermanella cutis</name>
    <dbReference type="NCBI Taxonomy" id="2775420"/>
    <lineage>
        <taxon>Bacteria</taxon>
        <taxon>Pseudomonadati</taxon>
        <taxon>Pseudomonadota</taxon>
        <taxon>Alphaproteobacteria</taxon>
        <taxon>Rhodospirillales</taxon>
        <taxon>Azospirillaceae</taxon>
        <taxon>Skermanella</taxon>
    </lineage>
</organism>
<evidence type="ECO:0000256" key="4">
    <source>
        <dbReference type="ARBA" id="ARBA00022989"/>
    </source>
</evidence>
<evidence type="ECO:0000256" key="1">
    <source>
        <dbReference type="ARBA" id="ARBA00004167"/>
    </source>
</evidence>
<evidence type="ECO:0000313" key="9">
    <source>
        <dbReference type="Proteomes" id="UP000595197"/>
    </source>
</evidence>
<keyword evidence="4 7" id="KW-1133">Transmembrane helix</keyword>
<name>A0ABX7BA05_9PROT</name>
<evidence type="ECO:0000256" key="2">
    <source>
        <dbReference type="ARBA" id="ARBA00010265"/>
    </source>
</evidence>
<keyword evidence="5 7" id="KW-0472">Membrane</keyword>
<keyword evidence="3 7" id="KW-0812">Transmembrane</keyword>
<dbReference type="CDD" id="cd16429">
    <property type="entry name" value="VirB10"/>
    <property type="match status" value="1"/>
</dbReference>
<dbReference type="RefSeq" id="WP_201076706.1">
    <property type="nucleotide sequence ID" value="NZ_CP067420.1"/>
</dbReference>
<protein>
    <submittedName>
        <fullName evidence="8">TrbI/VirB10 family protein</fullName>
    </submittedName>
</protein>
<comment type="similarity">
    <text evidence="2">Belongs to the TrbI/VirB10 family.</text>
</comment>
<comment type="subcellular location">
    <subcellularLocation>
        <location evidence="1">Membrane</location>
        <topology evidence="1">Single-pass membrane protein</topology>
    </subcellularLocation>
</comment>
<proteinExistence type="inferred from homology"/>
<gene>
    <name evidence="8" type="ORF">IGS68_01120</name>
</gene>
<dbReference type="Proteomes" id="UP000595197">
    <property type="component" value="Chromosome"/>
</dbReference>
<sequence length="369" mass="38593">MLPKTKAPGTLRPRSPKPRGLNRKVTIGLAGAGAAAVIAVFVFDPGFGTVRRKPPETLPLLSNVKPDLSMLPSDYRETQTASVAVPPEPPLLPAVDLPPGAESRLVPAVQHPGASPGRKPVRRGISVGGDDGLGDAEQAGVRMVADRHAGAPGQPRTLAQDFRHRNGAGGDMYLPRSVQAPLGEREIWPGTIIPAKLAGATNSELGGNVVARVSADIYDNRTGQCVLIPRDSTVFGKLSDEVQYGQRRQQAVWTMLILPDGKKLDLMGMDATDGAGRAGITANVNNHYGRLAGAAIAATALDVLGGLARGGRNSGTQINIGGAAADNAASIGERIIQRELQVPPTLEQIIGHPVSLMVDRTIAMACYDD</sequence>
<dbReference type="Gene3D" id="2.40.128.260">
    <property type="entry name" value="Type IV secretion system, VirB10/TraB/TrbI"/>
    <property type="match status" value="1"/>
</dbReference>
<dbReference type="Pfam" id="PF03743">
    <property type="entry name" value="TrbI"/>
    <property type="match status" value="1"/>
</dbReference>
<accession>A0ABX7BA05</accession>
<feature type="region of interest" description="Disordered" evidence="6">
    <location>
        <begin position="1"/>
        <end position="22"/>
    </location>
</feature>
<dbReference type="EMBL" id="CP067420">
    <property type="protein sequence ID" value="QQP89911.1"/>
    <property type="molecule type" value="Genomic_DNA"/>
</dbReference>
<evidence type="ECO:0000256" key="7">
    <source>
        <dbReference type="SAM" id="Phobius"/>
    </source>
</evidence>
<feature type="transmembrane region" description="Helical" evidence="7">
    <location>
        <begin position="21"/>
        <end position="43"/>
    </location>
</feature>
<evidence type="ECO:0000313" key="8">
    <source>
        <dbReference type="EMBL" id="QQP89911.1"/>
    </source>
</evidence>
<evidence type="ECO:0000256" key="6">
    <source>
        <dbReference type="SAM" id="MobiDB-lite"/>
    </source>
</evidence>
<evidence type="ECO:0000256" key="5">
    <source>
        <dbReference type="ARBA" id="ARBA00023136"/>
    </source>
</evidence>